<feature type="transmembrane region" description="Helical" evidence="1">
    <location>
        <begin position="393"/>
        <end position="417"/>
    </location>
</feature>
<evidence type="ECO:0000256" key="1">
    <source>
        <dbReference type="SAM" id="Phobius"/>
    </source>
</evidence>
<feature type="transmembrane region" description="Helical" evidence="1">
    <location>
        <begin position="283"/>
        <end position="301"/>
    </location>
</feature>
<protein>
    <recommendedName>
        <fullName evidence="2">DUF5671 domain-containing protein</fullName>
    </recommendedName>
</protein>
<keyword evidence="1" id="KW-0812">Transmembrane</keyword>
<feature type="domain" description="DUF5671" evidence="2">
    <location>
        <begin position="320"/>
        <end position="444"/>
    </location>
</feature>
<feature type="transmembrane region" description="Helical" evidence="1">
    <location>
        <begin position="354"/>
        <end position="373"/>
    </location>
</feature>
<feature type="transmembrane region" description="Helical" evidence="1">
    <location>
        <begin position="94"/>
        <end position="121"/>
    </location>
</feature>
<feature type="transmembrane region" description="Helical" evidence="1">
    <location>
        <begin position="64"/>
        <end position="82"/>
    </location>
</feature>
<feature type="transmembrane region" description="Helical" evidence="1">
    <location>
        <begin position="437"/>
        <end position="454"/>
    </location>
</feature>
<organism evidence="3 4">
    <name type="scientific">Cryobacterium cryoconiti</name>
    <dbReference type="NCBI Taxonomy" id="1259239"/>
    <lineage>
        <taxon>Bacteria</taxon>
        <taxon>Bacillati</taxon>
        <taxon>Actinomycetota</taxon>
        <taxon>Actinomycetes</taxon>
        <taxon>Micrococcales</taxon>
        <taxon>Microbacteriaceae</taxon>
        <taxon>Cryobacterium</taxon>
    </lineage>
</organism>
<keyword evidence="4" id="KW-1185">Reference proteome</keyword>
<evidence type="ECO:0000313" key="4">
    <source>
        <dbReference type="Proteomes" id="UP000297472"/>
    </source>
</evidence>
<feature type="domain" description="DUF5671" evidence="2">
    <location>
        <begin position="21"/>
        <end position="125"/>
    </location>
</feature>
<sequence>MVAVRRSSPHGEGTAQPTARRVIVFILLFALVVIAAIGLSGLLGRLLDSGNELVSGDVTGLARSLAFTLIAGPFAAVLWWVLWRRMDSTERSSIAWGLYLAAMYTVSLVTFSVSLLTAAAVLVRDDWQPRLIATGVVWAGVWVWHLWMSRHPQKSPTQLRSVAPVLATVFGLVIAVGGAVAALSSLLDAALDALASSLTLGEPWWTLTFQALIWCGGGSLIWWWHWIRGAARDIRGGLAELALVAVGVAGAAVLTLVGSGTVLFVLLRLAVDRTDPINDLLDLLGFGLSAATIGALVWRYHRTLVRRRSEATKLASKLVTSGLGLVAAASGLGVVVNAILAATIAPLAGSDTRTLLLGGISALVVGGPVWWAAWRPALPVEPAEVRSTGRRVYLILVFGVSAVVAIVTLLVIGYRLFEFALADVTGGSLVDRVRAPLGLLVATGLAAGYHFAVWRRDRSTLGEAPQPARTIARVILVTDAEPQPLIQSIHEVTGASVSVLRRSDAAGSSVSADQLGQALQGVTGKRVLVVTGPGDRVEVIPLQE</sequence>
<feature type="transmembrane region" description="Helical" evidence="1">
    <location>
        <begin position="159"/>
        <end position="184"/>
    </location>
</feature>
<dbReference type="AlphaFoldDB" id="A0A4Y8JVB4"/>
<dbReference type="EMBL" id="SOHA01000017">
    <property type="protein sequence ID" value="TFD31254.1"/>
    <property type="molecule type" value="Genomic_DNA"/>
</dbReference>
<reference evidence="3 4" key="1">
    <citation type="submission" date="2019-03" db="EMBL/GenBank/DDBJ databases">
        <title>Genomics of glacier-inhabiting Cryobacterium strains.</title>
        <authorList>
            <person name="Liu Q."/>
            <person name="Xin Y.-H."/>
        </authorList>
    </citation>
    <scope>NUCLEOTIDE SEQUENCE [LARGE SCALE GENOMIC DNA]</scope>
    <source>
        <strain evidence="3 4">TMT1-51</strain>
    </source>
</reference>
<feature type="transmembrane region" description="Helical" evidence="1">
    <location>
        <begin position="322"/>
        <end position="348"/>
    </location>
</feature>
<keyword evidence="1" id="KW-1133">Transmembrane helix</keyword>
<dbReference type="Proteomes" id="UP000297472">
    <property type="component" value="Unassembled WGS sequence"/>
</dbReference>
<dbReference type="OrthoDB" id="4954891at2"/>
<accession>A0A4Y8JVB4</accession>
<keyword evidence="1" id="KW-0472">Membrane</keyword>
<feature type="transmembrane region" description="Helical" evidence="1">
    <location>
        <begin position="127"/>
        <end position="147"/>
    </location>
</feature>
<evidence type="ECO:0000259" key="2">
    <source>
        <dbReference type="Pfam" id="PF18920"/>
    </source>
</evidence>
<feature type="transmembrane region" description="Helical" evidence="1">
    <location>
        <begin position="21"/>
        <end position="44"/>
    </location>
</feature>
<name>A0A4Y8JVB4_9MICO</name>
<dbReference type="InterPro" id="IPR043728">
    <property type="entry name" value="DUF5671"/>
</dbReference>
<evidence type="ECO:0000313" key="3">
    <source>
        <dbReference type="EMBL" id="TFD31254.1"/>
    </source>
</evidence>
<feature type="transmembrane region" description="Helical" evidence="1">
    <location>
        <begin position="204"/>
        <end position="226"/>
    </location>
</feature>
<feature type="transmembrane region" description="Helical" evidence="1">
    <location>
        <begin position="238"/>
        <end position="271"/>
    </location>
</feature>
<dbReference type="Pfam" id="PF18920">
    <property type="entry name" value="DUF5671"/>
    <property type="match status" value="2"/>
</dbReference>
<gene>
    <name evidence="3" type="ORF">E3T49_06395</name>
</gene>
<comment type="caution">
    <text evidence="3">The sequence shown here is derived from an EMBL/GenBank/DDBJ whole genome shotgun (WGS) entry which is preliminary data.</text>
</comment>
<proteinExistence type="predicted"/>